<evidence type="ECO:0000259" key="11">
    <source>
        <dbReference type="Pfam" id="PF00150"/>
    </source>
</evidence>
<dbReference type="GO" id="GO:0046355">
    <property type="term" value="P:mannan catabolic process"/>
    <property type="evidence" value="ECO:0007669"/>
    <property type="project" value="UniProtKB-ARBA"/>
</dbReference>
<evidence type="ECO:0000256" key="2">
    <source>
        <dbReference type="ARBA" id="ARBA00004613"/>
    </source>
</evidence>
<feature type="chain" id="PRO_5034047640" description="mannan endo-1,4-beta-mannosidase" evidence="10">
    <location>
        <begin position="17"/>
        <end position="370"/>
    </location>
</feature>
<dbReference type="EMBL" id="JACAZI010000008">
    <property type="protein sequence ID" value="KAF7354066.1"/>
    <property type="molecule type" value="Genomic_DNA"/>
</dbReference>
<dbReference type="GO" id="GO:0016985">
    <property type="term" value="F:mannan endo-1,4-beta-mannosidase activity"/>
    <property type="evidence" value="ECO:0007669"/>
    <property type="project" value="UniProtKB-EC"/>
</dbReference>
<dbReference type="AlphaFoldDB" id="A0A8H6Y8Z9"/>
<dbReference type="GO" id="GO:0005576">
    <property type="term" value="C:extracellular region"/>
    <property type="evidence" value="ECO:0007669"/>
    <property type="project" value="UniProtKB-SubCell"/>
</dbReference>
<evidence type="ECO:0000256" key="6">
    <source>
        <dbReference type="ARBA" id="ARBA00022729"/>
    </source>
</evidence>
<comment type="caution">
    <text evidence="12">The sequence shown here is derived from an EMBL/GenBank/DDBJ whole genome shotgun (WGS) entry which is preliminary data.</text>
</comment>
<comment type="similarity">
    <text evidence="3 9">Belongs to the glycosyl hydrolase 5 (cellulase A) family.</text>
</comment>
<evidence type="ECO:0000256" key="1">
    <source>
        <dbReference type="ARBA" id="ARBA00001678"/>
    </source>
</evidence>
<feature type="signal peptide" evidence="10">
    <location>
        <begin position="1"/>
        <end position="16"/>
    </location>
</feature>
<keyword evidence="7 9" id="KW-0378">Hydrolase</keyword>
<organism evidence="12 13">
    <name type="scientific">Mycena venus</name>
    <dbReference type="NCBI Taxonomy" id="2733690"/>
    <lineage>
        <taxon>Eukaryota</taxon>
        <taxon>Fungi</taxon>
        <taxon>Dikarya</taxon>
        <taxon>Basidiomycota</taxon>
        <taxon>Agaricomycotina</taxon>
        <taxon>Agaricomycetes</taxon>
        <taxon>Agaricomycetidae</taxon>
        <taxon>Agaricales</taxon>
        <taxon>Marasmiineae</taxon>
        <taxon>Mycenaceae</taxon>
        <taxon>Mycena</taxon>
    </lineage>
</organism>
<dbReference type="Proteomes" id="UP000620124">
    <property type="component" value="Unassembled WGS sequence"/>
</dbReference>
<gene>
    <name evidence="12" type="ORF">MVEN_01093900</name>
</gene>
<dbReference type="InterPro" id="IPR045053">
    <property type="entry name" value="MAN-like"/>
</dbReference>
<dbReference type="Pfam" id="PF00150">
    <property type="entry name" value="Cellulase"/>
    <property type="match status" value="1"/>
</dbReference>
<dbReference type="SUPFAM" id="SSF51445">
    <property type="entry name" value="(Trans)glycosidases"/>
    <property type="match status" value="1"/>
</dbReference>
<comment type="catalytic activity">
    <reaction evidence="1">
        <text>Random hydrolysis of (1-&gt;4)-beta-D-mannosidic linkages in mannans, galactomannans and glucomannans.</text>
        <dbReference type="EC" id="3.2.1.78"/>
    </reaction>
</comment>
<keyword evidence="8 9" id="KW-0326">Glycosidase</keyword>
<evidence type="ECO:0000256" key="8">
    <source>
        <dbReference type="ARBA" id="ARBA00023295"/>
    </source>
</evidence>
<dbReference type="InterPro" id="IPR017853">
    <property type="entry name" value="GH"/>
</dbReference>
<keyword evidence="5" id="KW-0964">Secreted</keyword>
<reference evidence="12" key="1">
    <citation type="submission" date="2020-05" db="EMBL/GenBank/DDBJ databases">
        <title>Mycena genomes resolve the evolution of fungal bioluminescence.</title>
        <authorList>
            <person name="Tsai I.J."/>
        </authorList>
    </citation>
    <scope>NUCLEOTIDE SEQUENCE</scope>
    <source>
        <strain evidence="12">CCC161011</strain>
    </source>
</reference>
<evidence type="ECO:0000313" key="13">
    <source>
        <dbReference type="Proteomes" id="UP000620124"/>
    </source>
</evidence>
<evidence type="ECO:0000256" key="7">
    <source>
        <dbReference type="ARBA" id="ARBA00022801"/>
    </source>
</evidence>
<comment type="subcellular location">
    <subcellularLocation>
        <location evidence="2">Secreted</location>
    </subcellularLocation>
</comment>
<dbReference type="EC" id="3.2.1.78" evidence="4"/>
<dbReference type="Gene3D" id="3.20.20.80">
    <property type="entry name" value="Glycosidases"/>
    <property type="match status" value="1"/>
</dbReference>
<dbReference type="OrthoDB" id="428177at2759"/>
<feature type="domain" description="Glycoside hydrolase family 5" evidence="11">
    <location>
        <begin position="181"/>
        <end position="315"/>
    </location>
</feature>
<dbReference type="InterPro" id="IPR001547">
    <property type="entry name" value="Glyco_hydro_5"/>
</dbReference>
<keyword evidence="6 10" id="KW-0732">Signal</keyword>
<name>A0A8H6Y8Z9_9AGAR</name>
<sequence>MKLNLFFTALLPSALAANSWAGANNYYLYALPQVDRLAILSGMQSAGMKVLRTWVTGFGAGQKASNNVAVHDLEANGLGTYNDTVLDLIDQLMVDAHSYGNDSYSSWLLAGDMDSAGVKLLIGMYDQNALRGGDNYNATYGLEGFYTNASAISTFNDRINHILSTHKNALLGNRSWSELSDYIFGLEAQNEPMIFNQTLYLSHLSWICDTAQQIRNNVADANQLIFTGGGSAGASVQPIFFNSSCAAIDVVAIHDYTDGYDSYIPATISQAKAAGKKLIVEEWGSLVGSGRTANLNSNVQKINSYKLPFLYWELISNPDPHQGEDYEIQVNATDADWILLSNASLTAAALTDAPFDFSAALALDTSGTDI</sequence>
<evidence type="ECO:0000256" key="3">
    <source>
        <dbReference type="ARBA" id="ARBA00005641"/>
    </source>
</evidence>
<evidence type="ECO:0000256" key="4">
    <source>
        <dbReference type="ARBA" id="ARBA00012706"/>
    </source>
</evidence>
<protein>
    <recommendedName>
        <fullName evidence="4">mannan endo-1,4-beta-mannosidase</fullName>
        <ecNumber evidence="4">3.2.1.78</ecNumber>
    </recommendedName>
</protein>
<dbReference type="PANTHER" id="PTHR31451">
    <property type="match status" value="1"/>
</dbReference>
<evidence type="ECO:0000313" key="12">
    <source>
        <dbReference type="EMBL" id="KAF7354066.1"/>
    </source>
</evidence>
<evidence type="ECO:0000256" key="10">
    <source>
        <dbReference type="SAM" id="SignalP"/>
    </source>
</evidence>
<evidence type="ECO:0000256" key="5">
    <source>
        <dbReference type="ARBA" id="ARBA00022525"/>
    </source>
</evidence>
<dbReference type="PANTHER" id="PTHR31451:SF39">
    <property type="entry name" value="MANNAN ENDO-1,4-BETA-MANNOSIDASE 1"/>
    <property type="match status" value="1"/>
</dbReference>
<accession>A0A8H6Y8Z9</accession>
<keyword evidence="13" id="KW-1185">Reference proteome</keyword>
<proteinExistence type="inferred from homology"/>
<evidence type="ECO:0000256" key="9">
    <source>
        <dbReference type="RuleBase" id="RU361153"/>
    </source>
</evidence>